<reference evidence="5 6" key="1">
    <citation type="submission" date="2024-06" db="EMBL/GenBank/DDBJ databases">
        <title>Genomic Encyclopedia of Type Strains, Phase IV (KMG-IV): sequencing the most valuable type-strain genomes for metagenomic binning, comparative biology and taxonomic classification.</title>
        <authorList>
            <person name="Goeker M."/>
        </authorList>
    </citation>
    <scope>NUCLEOTIDE SEQUENCE [LARGE SCALE GENOMIC DNA]</scope>
    <source>
        <strain evidence="5 6">DSM 29492</strain>
    </source>
</reference>
<evidence type="ECO:0000256" key="1">
    <source>
        <dbReference type="ARBA" id="ARBA00023015"/>
    </source>
</evidence>
<dbReference type="InterPro" id="IPR014710">
    <property type="entry name" value="RmlC-like_jellyroll"/>
</dbReference>
<dbReference type="SMART" id="SM00342">
    <property type="entry name" value="HTH_ARAC"/>
    <property type="match status" value="1"/>
</dbReference>
<dbReference type="EMBL" id="JBEPMJ010000043">
    <property type="protein sequence ID" value="MET3752269.1"/>
    <property type="molecule type" value="Genomic_DNA"/>
</dbReference>
<evidence type="ECO:0000313" key="5">
    <source>
        <dbReference type="EMBL" id="MET3752269.1"/>
    </source>
</evidence>
<organism evidence="5 6">
    <name type="scientific">Blautia caecimuris</name>
    <dbReference type="NCBI Taxonomy" id="1796615"/>
    <lineage>
        <taxon>Bacteria</taxon>
        <taxon>Bacillati</taxon>
        <taxon>Bacillota</taxon>
        <taxon>Clostridia</taxon>
        <taxon>Lachnospirales</taxon>
        <taxon>Lachnospiraceae</taxon>
        <taxon>Blautia</taxon>
    </lineage>
</organism>
<dbReference type="InterPro" id="IPR003313">
    <property type="entry name" value="AraC-bd"/>
</dbReference>
<gene>
    <name evidence="5" type="ORF">ABID24_003539</name>
</gene>
<keyword evidence="3" id="KW-0804">Transcription</keyword>
<comment type="caution">
    <text evidence="5">The sequence shown here is derived from an EMBL/GenBank/DDBJ whole genome shotgun (WGS) entry which is preliminary data.</text>
</comment>
<sequence>METIKDNTPIYSHNPCHSTKFPLLVLDVSKKVCKPFNEGFQMLHWHEEIQFVAVQKGVVHFKIWEKEYELSEGSCMFINCNVLHHISEKQDCSYHSFLIPPKMLGFFEGSAMEEQEVDTIIKNPAVTNMIFLAREQKDKKVLKAMNQLDDLYFCKTRPAHWEYALSLCICRLWLEATERIMEFYGCGEAFGYGDGGNRNRILPEVLQKDHERVQKLLNFVHENYRNGITLEEISRAGNVSITECLRCFKRYTGESPYQYLQKYRLQAGASLLETTGDSVTEIALRVHFPSASAFISAFRKAYGITPKKFRESKQIKSPSLPG</sequence>
<dbReference type="PANTHER" id="PTHR43280:SF28">
    <property type="entry name" value="HTH-TYPE TRANSCRIPTIONAL ACTIVATOR RHAS"/>
    <property type="match status" value="1"/>
</dbReference>
<dbReference type="InterPro" id="IPR009057">
    <property type="entry name" value="Homeodomain-like_sf"/>
</dbReference>
<dbReference type="Gene3D" id="1.10.10.60">
    <property type="entry name" value="Homeodomain-like"/>
    <property type="match status" value="2"/>
</dbReference>
<evidence type="ECO:0000256" key="2">
    <source>
        <dbReference type="ARBA" id="ARBA00023125"/>
    </source>
</evidence>
<dbReference type="Pfam" id="PF02311">
    <property type="entry name" value="AraC_binding"/>
    <property type="match status" value="1"/>
</dbReference>
<dbReference type="PANTHER" id="PTHR43280">
    <property type="entry name" value="ARAC-FAMILY TRANSCRIPTIONAL REGULATOR"/>
    <property type="match status" value="1"/>
</dbReference>
<dbReference type="SUPFAM" id="SSF46689">
    <property type="entry name" value="Homeodomain-like"/>
    <property type="match status" value="2"/>
</dbReference>
<evidence type="ECO:0000256" key="3">
    <source>
        <dbReference type="ARBA" id="ARBA00023163"/>
    </source>
</evidence>
<evidence type="ECO:0000313" key="6">
    <source>
        <dbReference type="Proteomes" id="UP001549106"/>
    </source>
</evidence>
<dbReference type="PROSITE" id="PS01124">
    <property type="entry name" value="HTH_ARAC_FAMILY_2"/>
    <property type="match status" value="1"/>
</dbReference>
<protein>
    <submittedName>
        <fullName evidence="5">AraC-like DNA-binding protein</fullName>
    </submittedName>
</protein>
<keyword evidence="2" id="KW-0238">DNA-binding</keyword>
<dbReference type="Pfam" id="PF12833">
    <property type="entry name" value="HTH_18"/>
    <property type="match status" value="1"/>
</dbReference>
<dbReference type="PRINTS" id="PR00032">
    <property type="entry name" value="HTHARAC"/>
</dbReference>
<accession>A0ABV2M867</accession>
<evidence type="ECO:0000259" key="4">
    <source>
        <dbReference type="PROSITE" id="PS01124"/>
    </source>
</evidence>
<keyword evidence="1" id="KW-0805">Transcription regulation</keyword>
<dbReference type="InterPro" id="IPR037923">
    <property type="entry name" value="HTH-like"/>
</dbReference>
<feature type="domain" description="HTH araC/xylS-type" evidence="4">
    <location>
        <begin position="214"/>
        <end position="312"/>
    </location>
</feature>
<dbReference type="SUPFAM" id="SSF51215">
    <property type="entry name" value="Regulatory protein AraC"/>
    <property type="match status" value="1"/>
</dbReference>
<dbReference type="Proteomes" id="UP001549106">
    <property type="component" value="Unassembled WGS sequence"/>
</dbReference>
<proteinExistence type="predicted"/>
<name>A0ABV2M867_9FIRM</name>
<dbReference type="InterPro" id="IPR018060">
    <property type="entry name" value="HTH_AraC"/>
</dbReference>
<dbReference type="RefSeq" id="WP_257465604.1">
    <property type="nucleotide sequence ID" value="NZ_BAABXP010000003.1"/>
</dbReference>
<keyword evidence="6" id="KW-1185">Reference proteome</keyword>
<dbReference type="InterPro" id="IPR020449">
    <property type="entry name" value="Tscrpt_reg_AraC-type_HTH"/>
</dbReference>
<dbReference type="Gene3D" id="2.60.120.10">
    <property type="entry name" value="Jelly Rolls"/>
    <property type="match status" value="1"/>
</dbReference>